<keyword evidence="1" id="KW-0472">Membrane</keyword>
<evidence type="ECO:0000256" key="2">
    <source>
        <dbReference type="SAM" id="SignalP"/>
    </source>
</evidence>
<feature type="chain" id="PRO_5040795950" evidence="2">
    <location>
        <begin position="24"/>
        <end position="241"/>
    </location>
</feature>
<evidence type="ECO:0000256" key="1">
    <source>
        <dbReference type="SAM" id="Phobius"/>
    </source>
</evidence>
<accession>A0A9W9W684</accession>
<sequence>MGLPQTLLSYLFSLFILLSRALSYDYASYSKSNAVRIDSSRTSLRRLHRALPPHTVAYYGYPWIVQGFDGPNGDDCSPENWKYDRYFSPGQCPSGYKACTLPTETQRLVTTEICCPTDFDCVGQDLCSKTFNTPTHITYTDSTVSTEKDVYGIRATPIQIRFEASDSTAVPIPTESFKLPEYPAPKKELSQREEAAIVAGSIASAVFLALGAYFGRKYWKQRKENLASAPRDDDPPPPYTK</sequence>
<gene>
    <name evidence="3" type="ORF">N7509_004081</name>
</gene>
<name>A0A9W9W684_9EURO</name>
<dbReference type="GeneID" id="81367698"/>
<reference evidence="3" key="1">
    <citation type="submission" date="2022-12" db="EMBL/GenBank/DDBJ databases">
        <authorList>
            <person name="Petersen C."/>
        </authorList>
    </citation>
    <scope>NUCLEOTIDE SEQUENCE</scope>
    <source>
        <strain evidence="3">IBT 29677</strain>
    </source>
</reference>
<dbReference type="AlphaFoldDB" id="A0A9W9W684"/>
<evidence type="ECO:0000313" key="4">
    <source>
        <dbReference type="Proteomes" id="UP001147747"/>
    </source>
</evidence>
<keyword evidence="1" id="KW-1133">Transmembrane helix</keyword>
<reference evidence="3" key="2">
    <citation type="journal article" date="2023" name="IMA Fungus">
        <title>Comparative genomic study of the Penicillium genus elucidates a diverse pangenome and 15 lateral gene transfer events.</title>
        <authorList>
            <person name="Petersen C."/>
            <person name="Sorensen T."/>
            <person name="Nielsen M.R."/>
            <person name="Sondergaard T.E."/>
            <person name="Sorensen J.L."/>
            <person name="Fitzpatrick D.A."/>
            <person name="Frisvad J.C."/>
            <person name="Nielsen K.L."/>
        </authorList>
    </citation>
    <scope>NUCLEOTIDE SEQUENCE</scope>
    <source>
        <strain evidence="3">IBT 29677</strain>
    </source>
</reference>
<keyword evidence="1" id="KW-0812">Transmembrane</keyword>
<feature type="transmembrane region" description="Helical" evidence="1">
    <location>
        <begin position="195"/>
        <end position="214"/>
    </location>
</feature>
<proteinExistence type="predicted"/>
<dbReference type="RefSeq" id="XP_056491452.1">
    <property type="nucleotide sequence ID" value="XM_056628718.1"/>
</dbReference>
<comment type="caution">
    <text evidence="3">The sequence shown here is derived from an EMBL/GenBank/DDBJ whole genome shotgun (WGS) entry which is preliminary data.</text>
</comment>
<dbReference type="OrthoDB" id="4770059at2759"/>
<dbReference type="EMBL" id="JAPZBU010000005">
    <property type="protein sequence ID" value="KAJ5404210.1"/>
    <property type="molecule type" value="Genomic_DNA"/>
</dbReference>
<organism evidence="3 4">
    <name type="scientific">Penicillium cosmopolitanum</name>
    <dbReference type="NCBI Taxonomy" id="1131564"/>
    <lineage>
        <taxon>Eukaryota</taxon>
        <taxon>Fungi</taxon>
        <taxon>Dikarya</taxon>
        <taxon>Ascomycota</taxon>
        <taxon>Pezizomycotina</taxon>
        <taxon>Eurotiomycetes</taxon>
        <taxon>Eurotiomycetidae</taxon>
        <taxon>Eurotiales</taxon>
        <taxon>Aspergillaceae</taxon>
        <taxon>Penicillium</taxon>
    </lineage>
</organism>
<evidence type="ECO:0000313" key="3">
    <source>
        <dbReference type="EMBL" id="KAJ5404210.1"/>
    </source>
</evidence>
<keyword evidence="2" id="KW-0732">Signal</keyword>
<keyword evidence="4" id="KW-1185">Reference proteome</keyword>
<protein>
    <submittedName>
        <fullName evidence="3">Uncharacterized protein</fullName>
    </submittedName>
</protein>
<dbReference type="Proteomes" id="UP001147747">
    <property type="component" value="Unassembled WGS sequence"/>
</dbReference>
<feature type="signal peptide" evidence="2">
    <location>
        <begin position="1"/>
        <end position="23"/>
    </location>
</feature>